<dbReference type="AlphaFoldDB" id="A0A0M0JKL9"/>
<accession>A0A0M0JKL9</accession>
<dbReference type="SUPFAM" id="SSF57850">
    <property type="entry name" value="RING/U-box"/>
    <property type="match status" value="1"/>
</dbReference>
<dbReference type="InterPro" id="IPR006597">
    <property type="entry name" value="Sel1-like"/>
</dbReference>
<dbReference type="Pfam" id="PF08238">
    <property type="entry name" value="Sel1"/>
    <property type="match status" value="3"/>
</dbReference>
<dbReference type="PANTHER" id="PTHR46573:SF1">
    <property type="entry name" value="WD REPEAT, SAM AND U-BOX DOMAIN-CONTAINING PROTEIN 1"/>
    <property type="match status" value="1"/>
</dbReference>
<feature type="domain" description="U-box" evidence="1">
    <location>
        <begin position="28"/>
        <end position="104"/>
    </location>
</feature>
<dbReference type="SUPFAM" id="SSF81901">
    <property type="entry name" value="HCP-like"/>
    <property type="match status" value="1"/>
</dbReference>
<dbReference type="Proteomes" id="UP000037460">
    <property type="component" value="Unassembled WGS sequence"/>
</dbReference>
<dbReference type="EMBL" id="JWZX01002775">
    <property type="protein sequence ID" value="KOO27010.1"/>
    <property type="molecule type" value="Genomic_DNA"/>
</dbReference>
<dbReference type="SMART" id="SM00671">
    <property type="entry name" value="SEL1"/>
    <property type="match status" value="3"/>
</dbReference>
<dbReference type="CDD" id="cd16655">
    <property type="entry name" value="RING-Ubox_WDSUB1-like"/>
    <property type="match status" value="1"/>
</dbReference>
<reference evidence="3" key="1">
    <citation type="journal article" date="2015" name="PLoS Genet.">
        <title>Genome Sequence and Transcriptome Analyses of Chrysochromulina tobin: Metabolic Tools for Enhanced Algal Fitness in the Prominent Order Prymnesiales (Haptophyceae).</title>
        <authorList>
            <person name="Hovde B.T."/>
            <person name="Deodato C.R."/>
            <person name="Hunsperger H.M."/>
            <person name="Ryken S.A."/>
            <person name="Yost W."/>
            <person name="Jha R.K."/>
            <person name="Patterson J."/>
            <person name="Monnat R.J. Jr."/>
            <person name="Barlow S.B."/>
            <person name="Starkenburg S.R."/>
            <person name="Cattolico R.A."/>
        </authorList>
    </citation>
    <scope>NUCLEOTIDE SEQUENCE</scope>
    <source>
        <strain evidence="3">CCMP291</strain>
    </source>
</reference>
<evidence type="ECO:0000313" key="2">
    <source>
        <dbReference type="EMBL" id="KOO27010.1"/>
    </source>
</evidence>
<comment type="caution">
    <text evidence="2">The sequence shown here is derived from an EMBL/GenBank/DDBJ whole genome shotgun (WGS) entry which is preliminary data.</text>
</comment>
<evidence type="ECO:0000259" key="1">
    <source>
        <dbReference type="PROSITE" id="PS51698"/>
    </source>
</evidence>
<dbReference type="OrthoDB" id="10064100at2759"/>
<dbReference type="InterPro" id="IPR011990">
    <property type="entry name" value="TPR-like_helical_dom_sf"/>
</dbReference>
<dbReference type="Pfam" id="PF04564">
    <property type="entry name" value="U-box"/>
    <property type="match status" value="1"/>
</dbReference>
<dbReference type="InterPro" id="IPR003613">
    <property type="entry name" value="Ubox_domain"/>
</dbReference>
<dbReference type="SMART" id="SM00504">
    <property type="entry name" value="Ubox"/>
    <property type="match status" value="1"/>
</dbReference>
<dbReference type="GO" id="GO:0016567">
    <property type="term" value="P:protein ubiquitination"/>
    <property type="evidence" value="ECO:0007669"/>
    <property type="project" value="InterPro"/>
</dbReference>
<keyword evidence="3" id="KW-1185">Reference proteome</keyword>
<dbReference type="Gene3D" id="1.25.40.10">
    <property type="entry name" value="Tetratricopeptide repeat domain"/>
    <property type="match status" value="1"/>
</dbReference>
<proteinExistence type="predicted"/>
<name>A0A0M0JKL9_9EUKA</name>
<gene>
    <name evidence="2" type="ORF">Ctob_002467</name>
</gene>
<dbReference type="GO" id="GO:0004842">
    <property type="term" value="F:ubiquitin-protein transferase activity"/>
    <property type="evidence" value="ECO:0007669"/>
    <property type="project" value="InterPro"/>
</dbReference>
<dbReference type="InterPro" id="IPR052085">
    <property type="entry name" value="WD-SAM-U-box"/>
</dbReference>
<sequence length="259" mass="28422">MPPKRGRAAAEAEDETVQLRRHKSATEEAFAELVCPITFSLPVDPVTAEDGNVYERSAIEEWLKQQHKSPVTNLAMGTRLQPALRVKNMIRAMVTSGALTGDKLDAWKLKLQEEEEVAEKLREAEAGDGWAMCILGAWYWLGQKGLAKDLVKAFEWFEKSHEAGHASGTGNLGGCYLHGVGVPKCLARGSMLLGEAAGRGSNSACYNLGRAYTKRHLGFPKDEKMARRYFSMVASAAIDDCTDDAKEEAATWLREHPAA</sequence>
<protein>
    <recommendedName>
        <fullName evidence="1">U-box domain-containing protein</fullName>
    </recommendedName>
</protein>
<dbReference type="PROSITE" id="PS51698">
    <property type="entry name" value="U_BOX"/>
    <property type="match status" value="1"/>
</dbReference>
<dbReference type="InterPro" id="IPR013083">
    <property type="entry name" value="Znf_RING/FYVE/PHD"/>
</dbReference>
<dbReference type="PANTHER" id="PTHR46573">
    <property type="entry name" value="WD REPEAT, SAM AND U-BOX DOMAIN-CONTAINING PROTEIN 1"/>
    <property type="match status" value="1"/>
</dbReference>
<organism evidence="2 3">
    <name type="scientific">Chrysochromulina tobinii</name>
    <dbReference type="NCBI Taxonomy" id="1460289"/>
    <lineage>
        <taxon>Eukaryota</taxon>
        <taxon>Haptista</taxon>
        <taxon>Haptophyta</taxon>
        <taxon>Prymnesiophyceae</taxon>
        <taxon>Prymnesiales</taxon>
        <taxon>Chrysochromulinaceae</taxon>
        <taxon>Chrysochromulina</taxon>
    </lineage>
</organism>
<dbReference type="Gene3D" id="3.30.40.10">
    <property type="entry name" value="Zinc/RING finger domain, C3HC4 (zinc finger)"/>
    <property type="match status" value="1"/>
</dbReference>
<evidence type="ECO:0000313" key="3">
    <source>
        <dbReference type="Proteomes" id="UP000037460"/>
    </source>
</evidence>